<dbReference type="PANTHER" id="PTHR11908">
    <property type="entry name" value="XANTHINE DEHYDROGENASE"/>
    <property type="match status" value="1"/>
</dbReference>
<dbReference type="EMBL" id="QEYD01000010">
    <property type="protein sequence ID" value="PWE27593.1"/>
    <property type="molecule type" value="Genomic_DNA"/>
</dbReference>
<evidence type="ECO:0000259" key="2">
    <source>
        <dbReference type="SMART" id="SM01008"/>
    </source>
</evidence>
<dbReference type="InterPro" id="IPR037165">
    <property type="entry name" value="AldOxase/xan_DH_Mopterin-bd_sf"/>
</dbReference>
<proteinExistence type="predicted"/>
<keyword evidence="4" id="KW-1185">Reference proteome</keyword>
<dbReference type="GO" id="GO:0005506">
    <property type="term" value="F:iron ion binding"/>
    <property type="evidence" value="ECO:0007669"/>
    <property type="project" value="InterPro"/>
</dbReference>
<reference evidence="3 4" key="1">
    <citation type="submission" date="2018-05" db="EMBL/GenBank/DDBJ databases">
        <title>Pararhodobacter marina sp. nov., isolated from deep-sea water of the Indian Ocean.</title>
        <authorList>
            <person name="Lai Q.Sr."/>
            <person name="Liu X."/>
            <person name="Shao Z."/>
        </authorList>
    </citation>
    <scope>NUCLEOTIDE SEQUENCE [LARGE SCALE GENOMIC DNA]</scope>
    <source>
        <strain evidence="3 4">CIC4N-9</strain>
    </source>
</reference>
<comment type="caution">
    <text evidence="3">The sequence shown here is derived from an EMBL/GenBank/DDBJ whole genome shotgun (WGS) entry which is preliminary data.</text>
</comment>
<dbReference type="InterPro" id="IPR016208">
    <property type="entry name" value="Ald_Oxase/xanthine_DH-like"/>
</dbReference>
<gene>
    <name evidence="3" type="ORF">C4N9_16280</name>
</gene>
<evidence type="ECO:0000256" key="1">
    <source>
        <dbReference type="SAM" id="MobiDB-lite"/>
    </source>
</evidence>
<evidence type="ECO:0000313" key="4">
    <source>
        <dbReference type="Proteomes" id="UP000244940"/>
    </source>
</evidence>
<organism evidence="3 4">
    <name type="scientific">Pararhodobacter marinus</name>
    <dbReference type="NCBI Taxonomy" id="2184063"/>
    <lineage>
        <taxon>Bacteria</taxon>
        <taxon>Pseudomonadati</taxon>
        <taxon>Pseudomonadota</taxon>
        <taxon>Alphaproteobacteria</taxon>
        <taxon>Rhodobacterales</taxon>
        <taxon>Paracoccaceae</taxon>
        <taxon>Pararhodobacter</taxon>
    </lineage>
</organism>
<dbReference type="Gene3D" id="3.30.365.10">
    <property type="entry name" value="Aldehyde oxidase/xanthine dehydrogenase, molybdopterin binding domain"/>
    <property type="match status" value="4"/>
</dbReference>
<dbReference type="SUPFAM" id="SSF56003">
    <property type="entry name" value="Molybdenum cofactor-binding domain"/>
    <property type="match status" value="1"/>
</dbReference>
<feature type="region of interest" description="Disordered" evidence="1">
    <location>
        <begin position="140"/>
        <end position="160"/>
    </location>
</feature>
<dbReference type="Pfam" id="PF02738">
    <property type="entry name" value="MoCoBD_1"/>
    <property type="match status" value="1"/>
</dbReference>
<accession>A0A2U2C6V9</accession>
<dbReference type="GeneID" id="94366455"/>
<dbReference type="AlphaFoldDB" id="A0A2U2C6V9"/>
<dbReference type="RefSeq" id="WP_109534404.1">
    <property type="nucleotide sequence ID" value="NZ_QEYD01000010.1"/>
</dbReference>
<dbReference type="SMART" id="SM01008">
    <property type="entry name" value="Ald_Xan_dh_C"/>
    <property type="match status" value="1"/>
</dbReference>
<dbReference type="PANTHER" id="PTHR11908:SF123">
    <property type="entry name" value="ALDEHYDE OXIDOREDUCTASE MOLYBDENUM-BINDING SUBUNIT PAOC"/>
    <property type="match status" value="1"/>
</dbReference>
<evidence type="ECO:0000313" key="3">
    <source>
        <dbReference type="EMBL" id="PWE27593.1"/>
    </source>
</evidence>
<dbReference type="SUPFAM" id="SSF54665">
    <property type="entry name" value="CO dehydrogenase molybdoprotein N-domain-like"/>
    <property type="match status" value="1"/>
</dbReference>
<dbReference type="GO" id="GO:0016491">
    <property type="term" value="F:oxidoreductase activity"/>
    <property type="evidence" value="ECO:0007669"/>
    <property type="project" value="InterPro"/>
</dbReference>
<feature type="domain" description="Aldehyde oxidase/xanthine dehydrogenase a/b hammerhead" evidence="2">
    <location>
        <begin position="37"/>
        <end position="141"/>
    </location>
</feature>
<dbReference type="Proteomes" id="UP000244940">
    <property type="component" value="Unassembled WGS sequence"/>
</dbReference>
<dbReference type="OrthoDB" id="8428274at2"/>
<dbReference type="Gene3D" id="3.90.1170.50">
    <property type="entry name" value="Aldehyde oxidase/xanthine dehydrogenase, a/b hammerhead"/>
    <property type="match status" value="1"/>
</dbReference>
<dbReference type="Pfam" id="PF20256">
    <property type="entry name" value="MoCoBD_2"/>
    <property type="match status" value="1"/>
</dbReference>
<sequence>MTITLKVDGKSPDRIPDMKQGLVGTEIARPEGPLKVTGQAPYAAEDLPEGCAFGTLVRAPRWGKVNLRNEERLAAMPGVLSVLRDPAMIRRTAQGGAGKAPAQGMDEADFAGQSVALIVAESFEVARDAARAAVVAVDGPAPAVDPDQQETEGEPDSHGDLEAAMRGAAHALDVTYTTPSMAAAAMEPHAAVAWWDGDGVTVRTSLQMLKHNRKELADCLGIDPSRVRVLSPYVGGGFGSKLGVSPEAVAAALAAKTLGRPVCVVQERRQVFELVNRRSESRQRIRLAADEDGRLVGLGHEALVSNLPDEGFSEPVTQASHFAYAAENRLIGNRVARVRRPNAGSVRAPGEAIGVTAFECAMDELASALDLDPIALRLRNIPDAHPETGQPFSSHKLAQVLTEGAERFGWQDRDPAPRQRREGEWWIGTGVSAAFRVNLLTEAEARITLTSDGARVDTDMTDIGTGTYAILTQIAGEALGLPQGRVTVRLGDTDLPPGSGSGGSFGAASTGSAVWLAALDLRQQLATRLGCDEADLTLQDGEARVANTRQPITEILKGDTLTGHGHVQKGEAAQKVRQATYGAHFAEAAVNDVTGEVRVRRMLGSFAAGRILNPRTARSQCHGGMTWGIGMALTEGLVFDRRDGHVVNRDLAEYHVPVNADVPPLDVHFVDEHDPWTGPLLAKGIGELAICGAGAAVLNAVHHACGVRIRDWPATPDKVLAGLDGWPVPATAGSD</sequence>
<dbReference type="InterPro" id="IPR000674">
    <property type="entry name" value="Ald_Oxase/Xan_DH_a/b"/>
</dbReference>
<protein>
    <submittedName>
        <fullName evidence="3">Xanthine dehydrogenase</fullName>
    </submittedName>
</protein>
<name>A0A2U2C6V9_9RHOB</name>
<dbReference type="InterPro" id="IPR036856">
    <property type="entry name" value="Ald_Oxase/Xan_DH_a/b_sf"/>
</dbReference>
<dbReference type="InterPro" id="IPR046867">
    <property type="entry name" value="AldOxase/xan_DH_MoCoBD2"/>
</dbReference>
<dbReference type="InterPro" id="IPR008274">
    <property type="entry name" value="AldOxase/xan_DH_MoCoBD1"/>
</dbReference>